<protein>
    <submittedName>
        <fullName evidence="3">Amidohydrolase</fullName>
    </submittedName>
</protein>
<dbReference type="EMBL" id="CP114413">
    <property type="protein sequence ID" value="WAZ25840.1"/>
    <property type="molecule type" value="Genomic_DNA"/>
</dbReference>
<dbReference type="Proteomes" id="UP001164439">
    <property type="component" value="Chromosome"/>
</dbReference>
<dbReference type="Gene3D" id="3.20.20.140">
    <property type="entry name" value="Metal-dependent hydrolases"/>
    <property type="match status" value="1"/>
</dbReference>
<dbReference type="CDD" id="cd01300">
    <property type="entry name" value="YtcJ_like"/>
    <property type="match status" value="1"/>
</dbReference>
<evidence type="ECO:0000259" key="2">
    <source>
        <dbReference type="Pfam" id="PF07969"/>
    </source>
</evidence>
<dbReference type="Gene3D" id="2.30.40.10">
    <property type="entry name" value="Urease, subunit C, domain 1"/>
    <property type="match status" value="1"/>
</dbReference>
<dbReference type="Gene3D" id="3.10.310.70">
    <property type="match status" value="1"/>
</dbReference>
<feature type="region of interest" description="Disordered" evidence="1">
    <location>
        <begin position="158"/>
        <end position="180"/>
    </location>
</feature>
<keyword evidence="4" id="KW-1185">Reference proteome</keyword>
<sequence>MHADLVFIGGPVLTPDGRTANAVAVVGDRIAAVGREEVLELVGPGTEVVELGGRLLMAGFQDAHVHPVPAGLEMTQCDLTGAKTAAESVAAVRAYAEAHPEREWITGGGWSMEAFEGGTPTKELLDAVVPDRPVYLPNRDHHGAWVNSRALELAGVTRDTPDPADGRFERDASGEPSGTLQEGAMQWVGRLTPPATKEDRVAALLHAQRHLHSLGITAWQDALVGDFLGMDDPAEAYVTAARDGSLTARVVGALWWDRERGAEQIPELVARRAELECGRFRAGTVKLMLDGVAENGTAALLEPYLDGCGCATANRGTSFVDPGQLPKYVTELDALGFQCHFHALGDRAVRDALDAIEAARAANGPSDTRPHLAHLQVVHPDDVPRFAQLGATANIQPLWAAHEPQMDELTIPFLGPERTAWQYPFGALLRSGARLAAGSDWPVSNPDPLAGVHVAVNRVAPESAGPVFLPGERIGLAAALTAYTAGSAYANHLDDTGVVRPGALADLVVLDRDPFTGPPEEIAATRVAQTFVGGKRVYAAQVV</sequence>
<organism evidence="3 4">
    <name type="scientific">Streptomyces cinnabarinus</name>
    <dbReference type="NCBI Taxonomy" id="67287"/>
    <lineage>
        <taxon>Bacteria</taxon>
        <taxon>Bacillati</taxon>
        <taxon>Actinomycetota</taxon>
        <taxon>Actinomycetes</taxon>
        <taxon>Kitasatosporales</taxon>
        <taxon>Streptomycetaceae</taxon>
        <taxon>Streptomyces</taxon>
    </lineage>
</organism>
<dbReference type="InterPro" id="IPR033932">
    <property type="entry name" value="YtcJ-like"/>
</dbReference>
<evidence type="ECO:0000256" key="1">
    <source>
        <dbReference type="SAM" id="MobiDB-lite"/>
    </source>
</evidence>
<dbReference type="PANTHER" id="PTHR22642">
    <property type="entry name" value="IMIDAZOLONEPROPIONASE"/>
    <property type="match status" value="1"/>
</dbReference>
<dbReference type="InterPro" id="IPR011059">
    <property type="entry name" value="Metal-dep_hydrolase_composite"/>
</dbReference>
<name>A0ABY7KQ99_9ACTN</name>
<dbReference type="SUPFAM" id="SSF51556">
    <property type="entry name" value="Metallo-dependent hydrolases"/>
    <property type="match status" value="1"/>
</dbReference>
<feature type="compositionally biased region" description="Basic and acidic residues" evidence="1">
    <location>
        <begin position="159"/>
        <end position="173"/>
    </location>
</feature>
<reference evidence="3" key="1">
    <citation type="submission" date="2022-12" db="EMBL/GenBank/DDBJ databases">
        <authorList>
            <person name="Ruckert C."/>
            <person name="Busche T."/>
            <person name="Kalinowski J."/>
            <person name="Wittmann C."/>
        </authorList>
    </citation>
    <scope>NUCLEOTIDE SEQUENCE</scope>
    <source>
        <strain evidence="3">DSM 40467</strain>
    </source>
</reference>
<dbReference type="InterPro" id="IPR032466">
    <property type="entry name" value="Metal_Hydrolase"/>
</dbReference>
<feature type="domain" description="Amidohydrolase 3" evidence="2">
    <location>
        <begin position="47"/>
        <end position="538"/>
    </location>
</feature>
<accession>A0ABY7KQ99</accession>
<gene>
    <name evidence="3" type="ORF">STRCI_007364</name>
</gene>
<proteinExistence type="predicted"/>
<dbReference type="Pfam" id="PF07969">
    <property type="entry name" value="Amidohydro_3"/>
    <property type="match status" value="1"/>
</dbReference>
<dbReference type="PANTHER" id="PTHR22642:SF2">
    <property type="entry name" value="PROTEIN LONG AFTER FAR-RED 3"/>
    <property type="match status" value="1"/>
</dbReference>
<dbReference type="SUPFAM" id="SSF51338">
    <property type="entry name" value="Composite domain of metallo-dependent hydrolases"/>
    <property type="match status" value="1"/>
</dbReference>
<dbReference type="RefSeq" id="WP_269663323.1">
    <property type="nucleotide sequence ID" value="NZ_CP114413.1"/>
</dbReference>
<dbReference type="InterPro" id="IPR013108">
    <property type="entry name" value="Amidohydro_3"/>
</dbReference>
<evidence type="ECO:0000313" key="4">
    <source>
        <dbReference type="Proteomes" id="UP001164439"/>
    </source>
</evidence>
<evidence type="ECO:0000313" key="3">
    <source>
        <dbReference type="EMBL" id="WAZ25840.1"/>
    </source>
</evidence>